<feature type="domain" description="AAA" evidence="1">
    <location>
        <begin position="39"/>
        <end position="78"/>
    </location>
</feature>
<organism evidence="2 3">
    <name type="scientific">Tectimicrobiota bacterium</name>
    <dbReference type="NCBI Taxonomy" id="2528274"/>
    <lineage>
        <taxon>Bacteria</taxon>
        <taxon>Pseudomonadati</taxon>
        <taxon>Nitrospinota/Tectimicrobiota group</taxon>
        <taxon>Candidatus Tectimicrobiota</taxon>
    </lineage>
</organism>
<name>A0A932GPF6_UNCTE</name>
<reference evidence="2" key="1">
    <citation type="submission" date="2020-07" db="EMBL/GenBank/DDBJ databases">
        <title>Huge and variable diversity of episymbiotic CPR bacteria and DPANN archaea in groundwater ecosystems.</title>
        <authorList>
            <person name="He C.Y."/>
            <person name="Keren R."/>
            <person name="Whittaker M."/>
            <person name="Farag I.F."/>
            <person name="Doudna J."/>
            <person name="Cate J.H.D."/>
            <person name="Banfield J.F."/>
        </authorList>
    </citation>
    <scope>NUCLEOTIDE SEQUENCE</scope>
    <source>
        <strain evidence="2">NC_groundwater_717_Ag_S-0.2um_59_8</strain>
    </source>
</reference>
<dbReference type="Proteomes" id="UP000741360">
    <property type="component" value="Unassembled WGS sequence"/>
</dbReference>
<dbReference type="SUPFAM" id="SSF52540">
    <property type="entry name" value="P-loop containing nucleoside triphosphate hydrolases"/>
    <property type="match status" value="1"/>
</dbReference>
<dbReference type="InterPro" id="IPR027417">
    <property type="entry name" value="P-loop_NTPase"/>
</dbReference>
<dbReference type="Gene3D" id="3.40.50.300">
    <property type="entry name" value="P-loop containing nucleotide triphosphate hydrolases"/>
    <property type="match status" value="1"/>
</dbReference>
<sequence>MALQIFLEIPQRQCQISSSMRLHPRRLLPLLQARLARWPVVVLTGARQTGKTTLVRNLLSTSEAPPSVYFSLHDPDERSW</sequence>
<evidence type="ECO:0000313" key="2">
    <source>
        <dbReference type="EMBL" id="MBI3014901.1"/>
    </source>
</evidence>
<dbReference type="EMBL" id="JACPSX010000141">
    <property type="protein sequence ID" value="MBI3014901.1"/>
    <property type="molecule type" value="Genomic_DNA"/>
</dbReference>
<dbReference type="Pfam" id="PF13173">
    <property type="entry name" value="AAA_14"/>
    <property type="match status" value="1"/>
</dbReference>
<gene>
    <name evidence="2" type="ORF">HYY65_07570</name>
</gene>
<comment type="caution">
    <text evidence="2">The sequence shown here is derived from an EMBL/GenBank/DDBJ whole genome shotgun (WGS) entry which is preliminary data.</text>
</comment>
<protein>
    <submittedName>
        <fullName evidence="2">AAA family ATPase</fullName>
    </submittedName>
</protein>
<dbReference type="InterPro" id="IPR041682">
    <property type="entry name" value="AAA_14"/>
</dbReference>
<evidence type="ECO:0000259" key="1">
    <source>
        <dbReference type="Pfam" id="PF13173"/>
    </source>
</evidence>
<accession>A0A932GPF6</accession>
<evidence type="ECO:0000313" key="3">
    <source>
        <dbReference type="Proteomes" id="UP000741360"/>
    </source>
</evidence>
<dbReference type="AlphaFoldDB" id="A0A932GPF6"/>
<proteinExistence type="predicted"/>